<evidence type="ECO:0000256" key="8">
    <source>
        <dbReference type="ARBA" id="ARBA00023128"/>
    </source>
</evidence>
<keyword evidence="7 13" id="KW-1133">Transmembrane helix</keyword>
<dbReference type="GO" id="GO:0006882">
    <property type="term" value="P:intracellular zinc ion homeostasis"/>
    <property type="evidence" value="ECO:0007669"/>
    <property type="project" value="TreeGrafter"/>
</dbReference>
<comment type="similarity">
    <text evidence="3">Belongs to the cation diffusion facilitator (CDF) transporter (TC 2.A.4) family. SLC30A subfamily.</text>
</comment>
<dbReference type="Gene3D" id="1.20.1510.10">
    <property type="entry name" value="Cation efflux protein transmembrane domain"/>
    <property type="match status" value="1"/>
</dbReference>
<name>A0A915EF07_9BILA</name>
<keyword evidence="15" id="KW-1185">Reference proteome</keyword>
<evidence type="ECO:0000256" key="4">
    <source>
        <dbReference type="ARBA" id="ARBA00022448"/>
    </source>
</evidence>
<proteinExistence type="inferred from homology"/>
<evidence type="ECO:0000256" key="9">
    <source>
        <dbReference type="ARBA" id="ARBA00023136"/>
    </source>
</evidence>
<keyword evidence="8" id="KW-0496">Mitochondrion</keyword>
<dbReference type="GO" id="GO:0008324">
    <property type="term" value="F:monoatomic cation transmembrane transporter activity"/>
    <property type="evidence" value="ECO:0007669"/>
    <property type="project" value="InterPro"/>
</dbReference>
<dbReference type="WBParaSite" id="jg5983">
    <property type="protein sequence ID" value="jg5983"/>
    <property type="gene ID" value="jg5983"/>
</dbReference>
<evidence type="ECO:0000256" key="11">
    <source>
        <dbReference type="ARBA" id="ARBA00034845"/>
    </source>
</evidence>
<dbReference type="SUPFAM" id="SSF161111">
    <property type="entry name" value="Cation efflux protein transmembrane domain-like"/>
    <property type="match status" value="1"/>
</dbReference>
<dbReference type="AlphaFoldDB" id="A0A915EF07"/>
<dbReference type="SUPFAM" id="SSF46955">
    <property type="entry name" value="Putative DNA-binding domain"/>
    <property type="match status" value="1"/>
</dbReference>
<evidence type="ECO:0000256" key="2">
    <source>
        <dbReference type="ARBA" id="ARBA00004240"/>
    </source>
</evidence>
<organism evidence="15 16">
    <name type="scientific">Ditylenchus dipsaci</name>
    <dbReference type="NCBI Taxonomy" id="166011"/>
    <lineage>
        <taxon>Eukaryota</taxon>
        <taxon>Metazoa</taxon>
        <taxon>Ecdysozoa</taxon>
        <taxon>Nematoda</taxon>
        <taxon>Chromadorea</taxon>
        <taxon>Rhabditida</taxon>
        <taxon>Tylenchina</taxon>
        <taxon>Tylenchomorpha</taxon>
        <taxon>Sphaerularioidea</taxon>
        <taxon>Anguinidae</taxon>
        <taxon>Anguininae</taxon>
        <taxon>Ditylenchus</taxon>
    </lineage>
</organism>
<keyword evidence="9 13" id="KW-0472">Membrane</keyword>
<evidence type="ECO:0000256" key="7">
    <source>
        <dbReference type="ARBA" id="ARBA00022989"/>
    </source>
</evidence>
<accession>A0A915EF07</accession>
<dbReference type="PANTHER" id="PTHR13414">
    <property type="entry name" value="HUEL-CATION TRANSPORTER"/>
    <property type="match status" value="1"/>
</dbReference>
<reference evidence="16" key="1">
    <citation type="submission" date="2022-11" db="UniProtKB">
        <authorList>
            <consortium name="WormBaseParasite"/>
        </authorList>
    </citation>
    <scope>IDENTIFICATION</scope>
</reference>
<comment type="subcellular location">
    <subcellularLocation>
        <location evidence="2">Endoplasmic reticulum</location>
    </subcellularLocation>
    <subcellularLocation>
        <location evidence="1">Mitochondrion membrane</location>
        <topology evidence="1">Multi-pass membrane protein</topology>
    </subcellularLocation>
</comment>
<dbReference type="Proteomes" id="UP000887574">
    <property type="component" value="Unplaced"/>
</dbReference>
<evidence type="ECO:0000256" key="5">
    <source>
        <dbReference type="ARBA" id="ARBA00022692"/>
    </source>
</evidence>
<keyword evidence="5 13" id="KW-0812">Transmembrane</keyword>
<protein>
    <recommendedName>
        <fullName evidence="11">Proton-coupled zinc antiporter SLC30A9, mitochondrial</fullName>
    </recommendedName>
    <alternativeName>
        <fullName evidence="10">Solute carrier family 30 member 9</fullName>
    </alternativeName>
    <alternativeName>
        <fullName evidence="12">Zinc transporter 9</fullName>
    </alternativeName>
</protein>
<evidence type="ECO:0000259" key="14">
    <source>
        <dbReference type="Pfam" id="PF01545"/>
    </source>
</evidence>
<feature type="transmembrane region" description="Helical" evidence="13">
    <location>
        <begin position="332"/>
        <end position="350"/>
    </location>
</feature>
<sequence length="445" mass="49037">MLSKPGVFLIKCSRLIHSSVLASSSAKEILQQNNAKLFKVARAIRRSQTYDEDKIDEGRAMAEFTLTKEHLRDLTKPAVPPTQRLTLYYLRDVYAKALQVHGSPTEIMTKRRPLLDITSSLSDLEKLRLRLRLAARNSTTDGADRVVLTALLCNMCDTFFKFLASALTGSKTMFSEGIHSGMDTMNQLILYFGIRFSARNPDPNFPYGYGNVRYITSLISGCGILGMGGGISICHGVNGLFNPVELQPLGYAFMALTLSFVFQTISLRRAYKEVKQKAQEADSPSIISYVRMGGDPALSVVLLEDSAAVMGVLIAFAAVSASAIFHNPVFDSLGSIAIGCLLVGASGFIIRSNALHLSDPAVKSVHDAELDYDGEEITRIHLKKNCHLSALMQDVKQLKTEKELEAFLVKFGGKCVDQVGDEVDRIERKIAKKHPEIRHVDLESM</sequence>
<evidence type="ECO:0000256" key="6">
    <source>
        <dbReference type="ARBA" id="ARBA00022824"/>
    </source>
</evidence>
<evidence type="ECO:0000313" key="16">
    <source>
        <dbReference type="WBParaSite" id="jg5983"/>
    </source>
</evidence>
<feature type="transmembrane region" description="Helical" evidence="13">
    <location>
        <begin position="249"/>
        <end position="267"/>
    </location>
</feature>
<dbReference type="GO" id="GO:0031966">
    <property type="term" value="C:mitochondrial membrane"/>
    <property type="evidence" value="ECO:0007669"/>
    <property type="project" value="UniProtKB-SubCell"/>
</dbReference>
<evidence type="ECO:0000256" key="13">
    <source>
        <dbReference type="SAM" id="Phobius"/>
    </source>
</evidence>
<dbReference type="NCBIfam" id="TIGR01297">
    <property type="entry name" value="CDF"/>
    <property type="match status" value="1"/>
</dbReference>
<evidence type="ECO:0000256" key="3">
    <source>
        <dbReference type="ARBA" id="ARBA00008873"/>
    </source>
</evidence>
<dbReference type="InterPro" id="IPR027469">
    <property type="entry name" value="Cation_efflux_TMD_sf"/>
</dbReference>
<evidence type="ECO:0000313" key="15">
    <source>
        <dbReference type="Proteomes" id="UP000887574"/>
    </source>
</evidence>
<evidence type="ECO:0000256" key="12">
    <source>
        <dbReference type="ARBA" id="ARBA00034922"/>
    </source>
</evidence>
<feature type="domain" description="Cation efflux protein transmembrane" evidence="14">
    <location>
        <begin position="148"/>
        <end position="357"/>
    </location>
</feature>
<evidence type="ECO:0000256" key="10">
    <source>
        <dbReference type="ARBA" id="ARBA00033405"/>
    </source>
</evidence>
<dbReference type="InterPro" id="IPR009061">
    <property type="entry name" value="DNA-bd_dom_put_sf"/>
</dbReference>
<dbReference type="Pfam" id="PF01545">
    <property type="entry name" value="Cation_efflux"/>
    <property type="match status" value="1"/>
</dbReference>
<keyword evidence="4" id="KW-0813">Transport</keyword>
<evidence type="ECO:0000256" key="1">
    <source>
        <dbReference type="ARBA" id="ARBA00004225"/>
    </source>
</evidence>
<dbReference type="GO" id="GO:0005783">
    <property type="term" value="C:endoplasmic reticulum"/>
    <property type="evidence" value="ECO:0007669"/>
    <property type="project" value="UniProtKB-SubCell"/>
</dbReference>
<dbReference type="InterPro" id="IPR040177">
    <property type="entry name" value="SLC30A9"/>
</dbReference>
<dbReference type="GO" id="GO:0006829">
    <property type="term" value="P:zinc ion transport"/>
    <property type="evidence" value="ECO:0007669"/>
    <property type="project" value="InterPro"/>
</dbReference>
<dbReference type="InterPro" id="IPR058533">
    <property type="entry name" value="Cation_efflux_TM"/>
</dbReference>
<keyword evidence="6" id="KW-0256">Endoplasmic reticulum</keyword>
<dbReference type="PANTHER" id="PTHR13414:SF9">
    <property type="entry name" value="PROTON-COUPLED ZINC ANTIPORTER SLC30A9, MITOCHONDRIAL"/>
    <property type="match status" value="1"/>
</dbReference>
<feature type="transmembrane region" description="Helical" evidence="13">
    <location>
        <begin position="307"/>
        <end position="326"/>
    </location>
</feature>
<dbReference type="InterPro" id="IPR002524">
    <property type="entry name" value="Cation_efflux"/>
</dbReference>